<keyword evidence="10" id="KW-1185">Reference proteome</keyword>
<feature type="domain" description="Peptidase M13 C-terminal" evidence="8">
    <location>
        <begin position="439"/>
        <end position="642"/>
    </location>
</feature>
<dbReference type="PRINTS" id="PR00786">
    <property type="entry name" value="NEPRILYSIN"/>
</dbReference>
<evidence type="ECO:0000256" key="2">
    <source>
        <dbReference type="ARBA" id="ARBA00007357"/>
    </source>
</evidence>
<proteinExistence type="inferred from homology"/>
<dbReference type="InterPro" id="IPR000718">
    <property type="entry name" value="Peptidase_M13"/>
</dbReference>
<organism evidence="10 11">
    <name type="scientific">Panagrellus redivivus</name>
    <name type="common">Microworm</name>
    <dbReference type="NCBI Taxonomy" id="6233"/>
    <lineage>
        <taxon>Eukaryota</taxon>
        <taxon>Metazoa</taxon>
        <taxon>Ecdysozoa</taxon>
        <taxon>Nematoda</taxon>
        <taxon>Chromadorea</taxon>
        <taxon>Rhabditida</taxon>
        <taxon>Tylenchina</taxon>
        <taxon>Panagrolaimomorpha</taxon>
        <taxon>Panagrolaimoidea</taxon>
        <taxon>Panagrolaimidae</taxon>
        <taxon>Panagrellus</taxon>
    </lineage>
</organism>
<evidence type="ECO:0000313" key="10">
    <source>
        <dbReference type="Proteomes" id="UP000492821"/>
    </source>
</evidence>
<evidence type="ECO:0000313" key="11">
    <source>
        <dbReference type="WBParaSite" id="Pan_g11954.t1"/>
    </source>
</evidence>
<sequence length="647" mass="73735">MDDFNNLINEKADPCDDFYGYVCPNPTLENSVMHRDDMKIRVKNTDRVTTGNATGDSAAVQKYYDFYNRCTAVFSEFDQTVRGFVHDIDGLFRDNQGVLYQKVDATQLANILAYLTVNHDTKIISSLKKQSLPQKDENFKRTLLIEIPDMMQITRLYYDPEFPNYVSLQRSQLRTAYAYVDSTIQGSELNKVVLQLFEIDAKIAKALNESGILATIKNLRLMTVNEAMEALPELDWRTYVTMLASYSNANLLKGTKLGDYPLIFDNPKITKSLINVLAQTPPELLNKYLKTKAVQAILDNNNCANLTMFAFRLVKQHLYITDLYPMASDRVNLKASVTKMVNNLITSVRDMGDQISWIKNDTQTHAGFTEKLDKLKKVVGYEDGLDDTNWLDAKYADFTISGNETLRSLFLKAYKFSAKNLLEDKIDHEIDITTWYDAYDLWTNRISIMLASYGTEIYSPNYVPAINYGGLGSMIGHEIIHAFDTAGINFDSDGYLQPWMSEKSKEHYDSMAQCVIDEYTEFTYNGENGKVYNLDGLQTSGENVADNAGLHAAYNAFMIHPDKSKPFPRPSKLQNITDEQLFFMSFARVWCTPDNETPLKLIDPHALPRYRILGTLRNFKPFRNAFNCPANSKYAPEKHCDVLTPSN</sequence>
<dbReference type="PANTHER" id="PTHR11733:SF240">
    <property type="entry name" value="GH14155P-RELATED"/>
    <property type="match status" value="1"/>
</dbReference>
<reference evidence="11" key="2">
    <citation type="submission" date="2020-10" db="UniProtKB">
        <authorList>
            <consortium name="WormBaseParasite"/>
        </authorList>
    </citation>
    <scope>IDENTIFICATION</scope>
</reference>
<protein>
    <submittedName>
        <fullName evidence="11">Peptidase_M13 domain-containing protein</fullName>
    </submittedName>
</protein>
<dbReference type="AlphaFoldDB" id="A0A7E4URG4"/>
<dbReference type="Proteomes" id="UP000492821">
    <property type="component" value="Unassembled WGS sequence"/>
</dbReference>
<dbReference type="PANTHER" id="PTHR11733">
    <property type="entry name" value="ZINC METALLOPROTEASE FAMILY M13 NEPRILYSIN-RELATED"/>
    <property type="match status" value="1"/>
</dbReference>
<name>A0A7E4URG4_PANRE</name>
<keyword evidence="4" id="KW-0479">Metal-binding</keyword>
<dbReference type="SUPFAM" id="SSF55486">
    <property type="entry name" value="Metalloproteases ('zincins'), catalytic domain"/>
    <property type="match status" value="1"/>
</dbReference>
<evidence type="ECO:0000256" key="4">
    <source>
        <dbReference type="ARBA" id="ARBA00022723"/>
    </source>
</evidence>
<dbReference type="PROSITE" id="PS51885">
    <property type="entry name" value="NEPRILYSIN"/>
    <property type="match status" value="1"/>
</dbReference>
<dbReference type="Pfam" id="PF05649">
    <property type="entry name" value="Peptidase_M13_N"/>
    <property type="match status" value="1"/>
</dbReference>
<dbReference type="GO" id="GO:0016485">
    <property type="term" value="P:protein processing"/>
    <property type="evidence" value="ECO:0007669"/>
    <property type="project" value="TreeGrafter"/>
</dbReference>
<keyword evidence="7" id="KW-0482">Metalloprotease</keyword>
<dbReference type="Gene3D" id="3.40.390.10">
    <property type="entry name" value="Collagenase (Catalytic Domain)"/>
    <property type="match status" value="2"/>
</dbReference>
<evidence type="ECO:0000256" key="5">
    <source>
        <dbReference type="ARBA" id="ARBA00022801"/>
    </source>
</evidence>
<evidence type="ECO:0000259" key="8">
    <source>
        <dbReference type="Pfam" id="PF01431"/>
    </source>
</evidence>
<dbReference type="WBParaSite" id="Pan_g11954.t1">
    <property type="protein sequence ID" value="Pan_g11954.t1"/>
    <property type="gene ID" value="Pan_g11954"/>
</dbReference>
<accession>A0A7E4URG4</accession>
<dbReference type="GO" id="GO:0005886">
    <property type="term" value="C:plasma membrane"/>
    <property type="evidence" value="ECO:0007669"/>
    <property type="project" value="TreeGrafter"/>
</dbReference>
<evidence type="ECO:0000259" key="9">
    <source>
        <dbReference type="Pfam" id="PF05649"/>
    </source>
</evidence>
<keyword evidence="3" id="KW-0645">Protease</keyword>
<dbReference type="CDD" id="cd08662">
    <property type="entry name" value="M13"/>
    <property type="match status" value="1"/>
</dbReference>
<comment type="cofactor">
    <cofactor evidence="1">
        <name>Zn(2+)</name>
        <dbReference type="ChEBI" id="CHEBI:29105"/>
    </cofactor>
</comment>
<dbReference type="GO" id="GO:0004222">
    <property type="term" value="F:metalloendopeptidase activity"/>
    <property type="evidence" value="ECO:0007669"/>
    <property type="project" value="InterPro"/>
</dbReference>
<reference evidence="10" key="1">
    <citation type="journal article" date="2013" name="Genetics">
        <title>The draft genome and transcriptome of Panagrellus redivivus are shaped by the harsh demands of a free-living lifestyle.</title>
        <authorList>
            <person name="Srinivasan J."/>
            <person name="Dillman A.R."/>
            <person name="Macchietto M.G."/>
            <person name="Heikkinen L."/>
            <person name="Lakso M."/>
            <person name="Fracchia K.M."/>
            <person name="Antoshechkin I."/>
            <person name="Mortazavi A."/>
            <person name="Wong G."/>
            <person name="Sternberg P.W."/>
        </authorList>
    </citation>
    <scope>NUCLEOTIDE SEQUENCE [LARGE SCALE GENOMIC DNA]</scope>
    <source>
        <strain evidence="10">MT8872</strain>
    </source>
</reference>
<evidence type="ECO:0000256" key="1">
    <source>
        <dbReference type="ARBA" id="ARBA00001947"/>
    </source>
</evidence>
<dbReference type="InterPro" id="IPR008753">
    <property type="entry name" value="Peptidase_M13_N"/>
</dbReference>
<keyword evidence="6" id="KW-0862">Zinc</keyword>
<evidence type="ECO:0000256" key="3">
    <source>
        <dbReference type="ARBA" id="ARBA00022670"/>
    </source>
</evidence>
<dbReference type="Pfam" id="PF01431">
    <property type="entry name" value="Peptidase_M13"/>
    <property type="match status" value="1"/>
</dbReference>
<feature type="domain" description="Peptidase M13 N-terminal" evidence="9">
    <location>
        <begin position="14"/>
        <end position="381"/>
    </location>
</feature>
<evidence type="ECO:0000256" key="7">
    <source>
        <dbReference type="ARBA" id="ARBA00023049"/>
    </source>
</evidence>
<dbReference type="InterPro" id="IPR018497">
    <property type="entry name" value="Peptidase_M13_C"/>
</dbReference>
<keyword evidence="5" id="KW-0378">Hydrolase</keyword>
<evidence type="ECO:0000256" key="6">
    <source>
        <dbReference type="ARBA" id="ARBA00022833"/>
    </source>
</evidence>
<dbReference type="Gene3D" id="1.10.1380.10">
    <property type="entry name" value="Neutral endopeptidase , domain2"/>
    <property type="match status" value="2"/>
</dbReference>
<comment type="similarity">
    <text evidence="2">Belongs to the peptidase M13 family.</text>
</comment>
<dbReference type="GO" id="GO:0046872">
    <property type="term" value="F:metal ion binding"/>
    <property type="evidence" value="ECO:0007669"/>
    <property type="project" value="UniProtKB-KW"/>
</dbReference>
<dbReference type="InterPro" id="IPR042089">
    <property type="entry name" value="Peptidase_M13_dom_2"/>
</dbReference>
<dbReference type="InterPro" id="IPR024079">
    <property type="entry name" value="MetalloPept_cat_dom_sf"/>
</dbReference>